<evidence type="ECO:0000256" key="6">
    <source>
        <dbReference type="ARBA" id="ARBA00022692"/>
    </source>
</evidence>
<dbReference type="GO" id="GO:0005886">
    <property type="term" value="C:plasma membrane"/>
    <property type="evidence" value="ECO:0007669"/>
    <property type="project" value="UniProtKB-SubCell"/>
</dbReference>
<organism evidence="10 11">
    <name type="scientific">Candidatus Scalindua rubra</name>
    <dbReference type="NCBI Taxonomy" id="1872076"/>
    <lineage>
        <taxon>Bacteria</taxon>
        <taxon>Pseudomonadati</taxon>
        <taxon>Planctomycetota</taxon>
        <taxon>Candidatus Brocadiia</taxon>
        <taxon>Candidatus Brocadiales</taxon>
        <taxon>Candidatus Scalinduaceae</taxon>
        <taxon>Candidatus Scalindua</taxon>
    </lineage>
</organism>
<keyword evidence="4 9" id="KW-1003">Cell membrane</keyword>
<keyword evidence="8 9" id="KW-0472">Membrane</keyword>
<evidence type="ECO:0000256" key="8">
    <source>
        <dbReference type="ARBA" id="ARBA00023136"/>
    </source>
</evidence>
<dbReference type="PANTHER" id="PTHR34308">
    <property type="entry name" value="COBALAMIN BIOSYNTHESIS PROTEIN CBIB"/>
    <property type="match status" value="1"/>
</dbReference>
<comment type="caution">
    <text evidence="9">Lacks conserved residue(s) required for the propagation of feature annotation.</text>
</comment>
<reference evidence="10 11" key="1">
    <citation type="submission" date="2016-07" db="EMBL/GenBank/DDBJ databases">
        <title>Draft genome of Scalindua rubra, obtained from a brine-seawater interface in the Red Sea, sheds light on salt adaptation in anammox bacteria.</title>
        <authorList>
            <person name="Speth D.R."/>
            <person name="Lagkouvardos I."/>
            <person name="Wang Y."/>
            <person name="Qian P.-Y."/>
            <person name="Dutilh B.E."/>
            <person name="Jetten M.S."/>
        </authorList>
    </citation>
    <scope>NUCLEOTIDE SEQUENCE [LARGE SCALE GENOMIC DNA]</scope>
    <source>
        <strain evidence="10">BSI-1</strain>
    </source>
</reference>
<accession>A0A1E3XGA9</accession>
<dbReference type="PANTHER" id="PTHR34308:SF1">
    <property type="entry name" value="COBALAMIN BIOSYNTHESIS PROTEIN CBIB"/>
    <property type="match status" value="1"/>
</dbReference>
<comment type="subcellular location">
    <subcellularLocation>
        <location evidence="1 9">Cell membrane</location>
        <topology evidence="1 9">Multi-pass membrane protein</topology>
    </subcellularLocation>
</comment>
<dbReference type="GO" id="GO:0009236">
    <property type="term" value="P:cobalamin biosynthetic process"/>
    <property type="evidence" value="ECO:0007669"/>
    <property type="project" value="UniProtKB-UniRule"/>
</dbReference>
<feature type="transmembrane region" description="Helical" evidence="9">
    <location>
        <begin position="75"/>
        <end position="96"/>
    </location>
</feature>
<evidence type="ECO:0000256" key="2">
    <source>
        <dbReference type="ARBA" id="ARBA00004953"/>
    </source>
</evidence>
<dbReference type="PATRIC" id="fig|1872076.5.peg.268"/>
<dbReference type="NCBIfam" id="TIGR00380">
    <property type="entry name" value="cobal_cbiB"/>
    <property type="match status" value="1"/>
</dbReference>
<sequence length="344" mass="37936">MYDYLPLQIAIAFILDFLIGDPRWIPHPVRIIGRCIEYLEKILLRIFISERVAGILLTGIVVFGTYLITYKIICIFSGIGKIWGIAISTIIIFYSLSIRDLLREAGNVLKALKSGNIRKARKNLSRIVGRDTHSLNEQQITRGCIETSAESSVDGIIAPLFYAFIGGPALAMAYKSINTLDSMVGYKNEKYCNFGWASAKLDDIVNYVPARIAAIILPISSYLCGADYSNSVKIVKRDSRKHPSPNSGIPEAAIAGALGIRLGGLSTYDGITSNKPFIGDPINNIVFDHINNTKRIVMVSAIFSVVFGIAFLLIGGYLSMNGNELMQIISELFSTKTFYKMTII</sequence>
<evidence type="ECO:0000313" key="11">
    <source>
        <dbReference type="Proteomes" id="UP000094056"/>
    </source>
</evidence>
<evidence type="ECO:0000256" key="5">
    <source>
        <dbReference type="ARBA" id="ARBA00022573"/>
    </source>
</evidence>
<feature type="transmembrane region" description="Helical" evidence="9">
    <location>
        <begin position="46"/>
        <end position="69"/>
    </location>
</feature>
<dbReference type="HAMAP" id="MF_00024">
    <property type="entry name" value="CobD_CbiB"/>
    <property type="match status" value="1"/>
</dbReference>
<proteinExistence type="inferred from homology"/>
<feature type="transmembrane region" description="Helical" evidence="9">
    <location>
        <begin position="296"/>
        <end position="318"/>
    </location>
</feature>
<dbReference type="Pfam" id="PF03186">
    <property type="entry name" value="CobD_Cbib"/>
    <property type="match status" value="1"/>
</dbReference>
<protein>
    <recommendedName>
        <fullName evidence="9">Cobalamin biosynthesis protein CobD</fullName>
    </recommendedName>
</protein>
<dbReference type="Proteomes" id="UP000094056">
    <property type="component" value="Unassembled WGS sequence"/>
</dbReference>
<evidence type="ECO:0000256" key="4">
    <source>
        <dbReference type="ARBA" id="ARBA00022475"/>
    </source>
</evidence>
<comment type="pathway">
    <text evidence="2 9">Cofactor biosynthesis; adenosylcobalamin biosynthesis.</text>
</comment>
<dbReference type="GO" id="GO:0015420">
    <property type="term" value="F:ABC-type vitamin B12 transporter activity"/>
    <property type="evidence" value="ECO:0007669"/>
    <property type="project" value="UniProtKB-UniRule"/>
</dbReference>
<comment type="function">
    <text evidence="9">Converts cobyric acid to cobinamide by the addition of aminopropanol on the F carboxylic group.</text>
</comment>
<dbReference type="AlphaFoldDB" id="A0A1E3XGA9"/>
<keyword evidence="6 9" id="KW-0812">Transmembrane</keyword>
<evidence type="ECO:0000256" key="3">
    <source>
        <dbReference type="ARBA" id="ARBA00006263"/>
    </source>
</evidence>
<dbReference type="InterPro" id="IPR004485">
    <property type="entry name" value="Cobalamin_biosynth_CobD/CbiB"/>
</dbReference>
<name>A0A1E3XGA9_9BACT</name>
<dbReference type="EMBL" id="MAYW01000003">
    <property type="protein sequence ID" value="ODS34661.1"/>
    <property type="molecule type" value="Genomic_DNA"/>
</dbReference>
<evidence type="ECO:0000256" key="9">
    <source>
        <dbReference type="HAMAP-Rule" id="MF_00024"/>
    </source>
</evidence>
<dbReference type="GO" id="GO:0048472">
    <property type="term" value="F:threonine-phosphate decarboxylase activity"/>
    <property type="evidence" value="ECO:0007669"/>
    <property type="project" value="InterPro"/>
</dbReference>
<comment type="caution">
    <text evidence="10">The sequence shown here is derived from an EMBL/GenBank/DDBJ whole genome shotgun (WGS) entry which is preliminary data.</text>
</comment>
<dbReference type="UniPathway" id="UPA00148"/>
<evidence type="ECO:0000256" key="7">
    <source>
        <dbReference type="ARBA" id="ARBA00022989"/>
    </source>
</evidence>
<comment type="similarity">
    <text evidence="3 9">Belongs to the CobD/CbiB family.</text>
</comment>
<keyword evidence="5 9" id="KW-0169">Cobalamin biosynthesis</keyword>
<gene>
    <name evidence="9" type="primary">cobD</name>
    <name evidence="10" type="ORF">SCARUB_00241</name>
</gene>
<keyword evidence="7 9" id="KW-1133">Transmembrane helix</keyword>
<evidence type="ECO:0000313" key="10">
    <source>
        <dbReference type="EMBL" id="ODS34661.1"/>
    </source>
</evidence>
<evidence type="ECO:0000256" key="1">
    <source>
        <dbReference type="ARBA" id="ARBA00004651"/>
    </source>
</evidence>